<evidence type="ECO:0000259" key="1">
    <source>
        <dbReference type="Pfam" id="PF14468"/>
    </source>
</evidence>
<accession>A0A3M2VPK6</accession>
<gene>
    <name evidence="2" type="ORF">ALQ95_03628</name>
</gene>
<organism evidence="2 3">
    <name type="scientific">Pseudomonas syringae pv. ribicola</name>
    <dbReference type="NCBI Taxonomy" id="55398"/>
    <lineage>
        <taxon>Bacteria</taxon>
        <taxon>Pseudomonadati</taxon>
        <taxon>Pseudomonadota</taxon>
        <taxon>Gammaproteobacteria</taxon>
        <taxon>Pseudomonadales</taxon>
        <taxon>Pseudomonadaceae</taxon>
        <taxon>Pseudomonas</taxon>
    </lineage>
</organism>
<dbReference type="InterPro" id="IPR025216">
    <property type="entry name" value="DUF4427"/>
</dbReference>
<dbReference type="EMBL" id="RBNR01000268">
    <property type="protein sequence ID" value="RML41072.1"/>
    <property type="molecule type" value="Genomic_DNA"/>
</dbReference>
<dbReference type="AlphaFoldDB" id="A0A3M2VPK6"/>
<evidence type="ECO:0000313" key="2">
    <source>
        <dbReference type="EMBL" id="RML41072.1"/>
    </source>
</evidence>
<name>A0A3M2VPK6_PSESI</name>
<dbReference type="Pfam" id="PF14468">
    <property type="entry name" value="DUF4427"/>
    <property type="match status" value="1"/>
</dbReference>
<proteinExistence type="predicted"/>
<dbReference type="Proteomes" id="UP000280292">
    <property type="component" value="Unassembled WGS sequence"/>
</dbReference>
<protein>
    <recommendedName>
        <fullName evidence="1">DUF4427 domain-containing protein</fullName>
    </recommendedName>
</protein>
<reference evidence="2 3" key="1">
    <citation type="submission" date="2018-08" db="EMBL/GenBank/DDBJ databases">
        <title>Recombination of ecologically and evolutionarily significant loci maintains genetic cohesion in the Pseudomonas syringae species complex.</title>
        <authorList>
            <person name="Dillon M."/>
            <person name="Thakur S."/>
            <person name="Almeida R.N.D."/>
            <person name="Weir B.S."/>
            <person name="Guttman D.S."/>
        </authorList>
    </citation>
    <scope>NUCLEOTIDE SEQUENCE [LARGE SCALE GENOMIC DNA]</scope>
    <source>
        <strain evidence="2 3">ICMP 3883</strain>
    </source>
</reference>
<sequence length="439" mass="50493">MAVRSPSATLVSTQVRAQDASMLNNVRFDLSDYLIHFFRDVDQSSPDGILFPEHARFNNVAESEILDSLFLMRCALRHHKVFATWSYRNERPTIYGRSPAVCFTDMPLAAFVQSSNERLARGENVGRYAFMFPKAEMFSVGARPAIYGLSQDTWERHGVRPFRVLETDLLPLAEQYRYVAYSIGEDRTIDWTHEREWRWPYRGEESHFEQGGYNNLVETLDEMPGLDFESTPICGVGVLVQDREDVPKIVYDILTLVDAEIIDRSMFSFVLPLCDVEQHSNIMDPGRVSELINEHSVDLAPYFSIAENRVDEINRHVDDIVETIFALAGHEPKDRDDGFGKSWVWIPDNGSDLVRALLAMDRIVVSTEGRYLLDIADFDSFPEGFEQHYCKRVAQCLANEYGVNATYFTVRDSLSCDGIPFYTDFHDDHPFYNCTRIYE</sequence>
<evidence type="ECO:0000313" key="3">
    <source>
        <dbReference type="Proteomes" id="UP000280292"/>
    </source>
</evidence>
<comment type="caution">
    <text evidence="2">The sequence shown here is derived from an EMBL/GenBank/DDBJ whole genome shotgun (WGS) entry which is preliminary data.</text>
</comment>
<feature type="domain" description="DUF4427" evidence="1">
    <location>
        <begin position="310"/>
        <end position="433"/>
    </location>
</feature>